<dbReference type="EMBL" id="FMYF01000001">
    <property type="protein sequence ID" value="SDB79805.1"/>
    <property type="molecule type" value="Genomic_DNA"/>
</dbReference>
<dbReference type="Gene3D" id="3.40.50.1820">
    <property type="entry name" value="alpha/beta hydrolase"/>
    <property type="match status" value="1"/>
</dbReference>
<reference evidence="2 3" key="1">
    <citation type="submission" date="2016-06" db="EMBL/GenBank/DDBJ databases">
        <authorList>
            <person name="Olsen C.W."/>
            <person name="Carey S."/>
            <person name="Hinshaw L."/>
            <person name="Karasin A.I."/>
        </authorList>
    </citation>
    <scope>NUCLEOTIDE SEQUENCE [LARGE SCALE GENOMIC DNA]</scope>
    <source>
        <strain evidence="2 3">LZ-22</strain>
    </source>
</reference>
<dbReference type="SUPFAM" id="SSF53474">
    <property type="entry name" value="alpha/beta-Hydrolases"/>
    <property type="match status" value="1"/>
</dbReference>
<organism evidence="2 3">
    <name type="scientific">Raineyella antarctica</name>
    <dbReference type="NCBI Taxonomy" id="1577474"/>
    <lineage>
        <taxon>Bacteria</taxon>
        <taxon>Bacillati</taxon>
        <taxon>Actinomycetota</taxon>
        <taxon>Actinomycetes</taxon>
        <taxon>Propionibacteriales</taxon>
        <taxon>Propionibacteriaceae</taxon>
        <taxon>Raineyella</taxon>
    </lineage>
</organism>
<dbReference type="PANTHER" id="PTHR43798">
    <property type="entry name" value="MONOACYLGLYCEROL LIPASE"/>
    <property type="match status" value="1"/>
</dbReference>
<evidence type="ECO:0000313" key="3">
    <source>
        <dbReference type="Proteomes" id="UP000199086"/>
    </source>
</evidence>
<dbReference type="InterPro" id="IPR029058">
    <property type="entry name" value="AB_hydrolase_fold"/>
</dbReference>
<dbReference type="Pfam" id="PF00561">
    <property type="entry name" value="Abhydrolase_1"/>
    <property type="match status" value="1"/>
</dbReference>
<dbReference type="Proteomes" id="UP000199086">
    <property type="component" value="Unassembled WGS sequence"/>
</dbReference>
<evidence type="ECO:0000259" key="1">
    <source>
        <dbReference type="Pfam" id="PF00561"/>
    </source>
</evidence>
<dbReference type="STRING" id="1577474.GA0111570_10174"/>
<dbReference type="InterPro" id="IPR000073">
    <property type="entry name" value="AB_hydrolase_1"/>
</dbReference>
<dbReference type="InterPro" id="IPR050266">
    <property type="entry name" value="AB_hydrolase_sf"/>
</dbReference>
<dbReference type="AlphaFoldDB" id="A0A1G6GDJ5"/>
<dbReference type="OrthoDB" id="3396704at2"/>
<evidence type="ECO:0000313" key="2">
    <source>
        <dbReference type="EMBL" id="SDB79805.1"/>
    </source>
</evidence>
<feature type="domain" description="AB hydrolase-1" evidence="1">
    <location>
        <begin position="37"/>
        <end position="132"/>
    </location>
</feature>
<protein>
    <submittedName>
        <fullName evidence="2">Pimeloyl-ACP methyl ester carboxylesterase</fullName>
    </submittedName>
</protein>
<name>A0A1G6GDJ5_9ACTN</name>
<sequence>MNENQVVSTSVGQLSVRLLGSGHPAVLWHSLFVDERSWGRMVPELQAHRRLVVITGPGHGDSTDPGRRYSNEECAEAAVEVLDALGIEEPVDWVGNAWGGHVGITLAATRPDRCRSLVALGTPVAALTPQERTRTWLLLGVYSLLGPTTMVVDGVINTLLSEHTRSHDPEAVELVRECLLTANRRRLSNAVVSVSLRRSDLAGELDRLTQPTLIVTAADHAGFTPDQARAVGRRVRDCRVGIVPDAAYLVPLEAPQVTASQVLEFWDALDQRREAA</sequence>
<dbReference type="GO" id="GO:0003824">
    <property type="term" value="F:catalytic activity"/>
    <property type="evidence" value="ECO:0007669"/>
    <property type="project" value="UniProtKB-ARBA"/>
</dbReference>
<keyword evidence="3" id="KW-1185">Reference proteome</keyword>
<gene>
    <name evidence="2" type="ORF">GA0111570_10174</name>
</gene>
<proteinExistence type="predicted"/>
<accession>A0A1G6GDJ5</accession>